<dbReference type="PANTHER" id="PTHR43818:SF11">
    <property type="entry name" value="BCDNA.GH03377"/>
    <property type="match status" value="1"/>
</dbReference>
<sequence length="386" mass="40032">MTHNALRIGVIGASPNSGWAAAAHLPALLTLPQYELVAVGTTRQDSAREAARQYGAAHAFTDPSRLARHPDVEAVAVVVKVPHHVELVSAALEAGKHVFCEWPLPRTSAEALQLTSSAAAAGVHAAVGFQGRWASAVVRARALLADGYIRRPVSVTAYAARSVAAGARLPRTLGYTVDAANGAGALEVAGGGHTLDTLQFLVDSELTSVSAQLATQHRQITLDDGNTVAATSSDHLALHASFANHAIGVAHVHDSKSSGGRTWIEVSGTEGELVLESAGDDGDRGLQIGALTLRVTRGAAAPAETGTLHGHAGTGPHFAARYNIAAQYVALADDIRDGGSRTASFADGLAMHQLLDALRLSARTGRRIDRSAGSRTAFSSPWPTTH</sequence>
<dbReference type="InterPro" id="IPR036291">
    <property type="entry name" value="NAD(P)-bd_dom_sf"/>
</dbReference>
<dbReference type="Pfam" id="PF01408">
    <property type="entry name" value="GFO_IDH_MocA"/>
    <property type="match status" value="1"/>
</dbReference>
<gene>
    <name evidence="4" type="ORF">ACFQ5X_38905</name>
</gene>
<feature type="domain" description="Gfo/Idh/MocA-like oxidoreductase N-terminal" evidence="2">
    <location>
        <begin position="6"/>
        <end position="129"/>
    </location>
</feature>
<name>A0ABW3XQ79_9ACTN</name>
<comment type="caution">
    <text evidence="4">The sequence shown here is derived from an EMBL/GenBank/DDBJ whole genome shotgun (WGS) entry which is preliminary data.</text>
</comment>
<dbReference type="RefSeq" id="WP_381233839.1">
    <property type="nucleotide sequence ID" value="NZ_JBHSKH010000016.1"/>
</dbReference>
<dbReference type="InterPro" id="IPR055080">
    <property type="entry name" value="Gal80p-like_C"/>
</dbReference>
<evidence type="ECO:0000313" key="5">
    <source>
        <dbReference type="Proteomes" id="UP001597058"/>
    </source>
</evidence>
<dbReference type="Gene3D" id="3.30.360.10">
    <property type="entry name" value="Dihydrodipicolinate Reductase, domain 2"/>
    <property type="match status" value="1"/>
</dbReference>
<dbReference type="SUPFAM" id="SSF55347">
    <property type="entry name" value="Glyceraldehyde-3-phosphate dehydrogenase-like, C-terminal domain"/>
    <property type="match status" value="1"/>
</dbReference>
<dbReference type="Proteomes" id="UP001597058">
    <property type="component" value="Unassembled WGS sequence"/>
</dbReference>
<evidence type="ECO:0000313" key="4">
    <source>
        <dbReference type="EMBL" id="MFD1311759.1"/>
    </source>
</evidence>
<dbReference type="PANTHER" id="PTHR43818">
    <property type="entry name" value="BCDNA.GH03377"/>
    <property type="match status" value="1"/>
</dbReference>
<feature type="domain" description="Gal80p-like C-terminal" evidence="3">
    <location>
        <begin position="137"/>
        <end position="277"/>
    </location>
</feature>
<accession>A0ABW3XQ79</accession>
<reference evidence="5" key="1">
    <citation type="journal article" date="2019" name="Int. J. Syst. Evol. Microbiol.">
        <title>The Global Catalogue of Microorganisms (GCM) 10K type strain sequencing project: providing services to taxonomists for standard genome sequencing and annotation.</title>
        <authorList>
            <consortium name="The Broad Institute Genomics Platform"/>
            <consortium name="The Broad Institute Genome Sequencing Center for Infectious Disease"/>
            <person name="Wu L."/>
            <person name="Ma J."/>
        </authorList>
    </citation>
    <scope>NUCLEOTIDE SEQUENCE [LARGE SCALE GENOMIC DNA]</scope>
    <source>
        <strain evidence="5">CGMCC 4.7020</strain>
    </source>
</reference>
<protein>
    <submittedName>
        <fullName evidence="4">Gfo/Idh/MocA family protein</fullName>
    </submittedName>
</protein>
<dbReference type="Pfam" id="PF22685">
    <property type="entry name" value="Gal80p_C-like"/>
    <property type="match status" value="1"/>
</dbReference>
<organism evidence="4 5">
    <name type="scientific">Streptomyces kaempferi</name>
    <dbReference type="NCBI Taxonomy" id="333725"/>
    <lineage>
        <taxon>Bacteria</taxon>
        <taxon>Bacillati</taxon>
        <taxon>Actinomycetota</taxon>
        <taxon>Actinomycetes</taxon>
        <taxon>Kitasatosporales</taxon>
        <taxon>Streptomycetaceae</taxon>
        <taxon>Streptomyces</taxon>
    </lineage>
</organism>
<keyword evidence="1" id="KW-0560">Oxidoreductase</keyword>
<keyword evidence="5" id="KW-1185">Reference proteome</keyword>
<dbReference type="SUPFAM" id="SSF51735">
    <property type="entry name" value="NAD(P)-binding Rossmann-fold domains"/>
    <property type="match status" value="1"/>
</dbReference>
<dbReference type="InterPro" id="IPR050463">
    <property type="entry name" value="Gfo/Idh/MocA_oxidrdct_glycsds"/>
</dbReference>
<dbReference type="Gene3D" id="3.40.50.720">
    <property type="entry name" value="NAD(P)-binding Rossmann-like Domain"/>
    <property type="match status" value="1"/>
</dbReference>
<evidence type="ECO:0000256" key="1">
    <source>
        <dbReference type="ARBA" id="ARBA00023002"/>
    </source>
</evidence>
<proteinExistence type="predicted"/>
<dbReference type="EMBL" id="JBHTMM010000089">
    <property type="protein sequence ID" value="MFD1311759.1"/>
    <property type="molecule type" value="Genomic_DNA"/>
</dbReference>
<evidence type="ECO:0000259" key="2">
    <source>
        <dbReference type="Pfam" id="PF01408"/>
    </source>
</evidence>
<dbReference type="InterPro" id="IPR000683">
    <property type="entry name" value="Gfo/Idh/MocA-like_OxRdtase_N"/>
</dbReference>
<evidence type="ECO:0000259" key="3">
    <source>
        <dbReference type="Pfam" id="PF22685"/>
    </source>
</evidence>